<evidence type="ECO:0000313" key="2">
    <source>
        <dbReference type="EMBL" id="OUJ14067.1"/>
    </source>
</evidence>
<accession>A0A252BYX8</accession>
<dbReference type="Proteomes" id="UP000194931">
    <property type="component" value="Unassembled WGS sequence"/>
</dbReference>
<dbReference type="Pfam" id="PF13432">
    <property type="entry name" value="TPR_16"/>
    <property type="match status" value="2"/>
</dbReference>
<feature type="repeat" description="TPR" evidence="1">
    <location>
        <begin position="214"/>
        <end position="247"/>
    </location>
</feature>
<dbReference type="InterPro" id="IPR011717">
    <property type="entry name" value="TPR-4"/>
</dbReference>
<dbReference type="Pfam" id="PF14559">
    <property type="entry name" value="TPR_19"/>
    <property type="match status" value="1"/>
</dbReference>
<evidence type="ECO:0008006" key="4">
    <source>
        <dbReference type="Google" id="ProtNLM"/>
    </source>
</evidence>
<name>A0A252BYX8_9PROT</name>
<dbReference type="SMART" id="SM00028">
    <property type="entry name" value="TPR"/>
    <property type="match status" value="7"/>
</dbReference>
<reference evidence="3" key="1">
    <citation type="submission" date="2014-06" db="EMBL/GenBank/DDBJ databases">
        <authorList>
            <person name="Winans N.J."/>
            <person name="Newell P.D."/>
            <person name="Douglas A.E."/>
        </authorList>
    </citation>
    <scope>NUCLEOTIDE SEQUENCE [LARGE SCALE GENOMIC DNA]</scope>
</reference>
<dbReference type="PROSITE" id="PS50005">
    <property type="entry name" value="TPR"/>
    <property type="match status" value="2"/>
</dbReference>
<comment type="caution">
    <text evidence="2">The sequence shown here is derived from an EMBL/GenBank/DDBJ whole genome shotgun (WGS) entry which is preliminary data.</text>
</comment>
<dbReference type="InterPro" id="IPR019734">
    <property type="entry name" value="TPR_rpt"/>
</dbReference>
<evidence type="ECO:0000313" key="3">
    <source>
        <dbReference type="Proteomes" id="UP000194931"/>
    </source>
</evidence>
<proteinExistence type="predicted"/>
<dbReference type="Pfam" id="PF07721">
    <property type="entry name" value="TPR_4"/>
    <property type="match status" value="1"/>
</dbReference>
<dbReference type="InterPro" id="IPR052943">
    <property type="entry name" value="TMTC_O-mannosyl-trnsfr"/>
</dbReference>
<organism evidence="2 3">
    <name type="scientific">Acetobacter okinawensis</name>
    <dbReference type="NCBI Taxonomy" id="1076594"/>
    <lineage>
        <taxon>Bacteria</taxon>
        <taxon>Pseudomonadati</taxon>
        <taxon>Pseudomonadota</taxon>
        <taxon>Alphaproteobacteria</taxon>
        <taxon>Acetobacterales</taxon>
        <taxon>Acetobacteraceae</taxon>
        <taxon>Acetobacter</taxon>
    </lineage>
</organism>
<dbReference type="GO" id="GO:0042802">
    <property type="term" value="F:identical protein binding"/>
    <property type="evidence" value="ECO:0007669"/>
    <property type="project" value="InterPro"/>
</dbReference>
<evidence type="ECO:0000256" key="1">
    <source>
        <dbReference type="PROSITE-ProRule" id="PRU00339"/>
    </source>
</evidence>
<feature type="repeat" description="TPR" evidence="1">
    <location>
        <begin position="248"/>
        <end position="281"/>
    </location>
</feature>
<dbReference type="SUPFAM" id="SSF48452">
    <property type="entry name" value="TPR-like"/>
    <property type="match status" value="2"/>
</dbReference>
<dbReference type="PANTHER" id="PTHR44809">
    <property type="match status" value="1"/>
</dbReference>
<dbReference type="Gene3D" id="3.40.50.2000">
    <property type="entry name" value="Glycogen Phosphorylase B"/>
    <property type="match status" value="1"/>
</dbReference>
<dbReference type="PANTHER" id="PTHR44809:SF1">
    <property type="entry name" value="PROTEIN O-MANNOSYL-TRANSFERASE TMTC1"/>
    <property type="match status" value="1"/>
</dbReference>
<dbReference type="AlphaFoldDB" id="A0A252BYX8"/>
<gene>
    <name evidence="2" type="ORF">HK26_00265</name>
</gene>
<dbReference type="SUPFAM" id="SSF53756">
    <property type="entry name" value="UDP-Glycosyltransferase/glycogen phosphorylase"/>
    <property type="match status" value="1"/>
</dbReference>
<dbReference type="eggNOG" id="COG0457">
    <property type="taxonomic scope" value="Bacteria"/>
</dbReference>
<dbReference type="InterPro" id="IPR011990">
    <property type="entry name" value="TPR-like_helical_dom_sf"/>
</dbReference>
<keyword evidence="3" id="KW-1185">Reference proteome</keyword>
<dbReference type="eggNOG" id="COG0859">
    <property type="taxonomic scope" value="Bacteria"/>
</dbReference>
<dbReference type="Gene3D" id="1.25.40.10">
    <property type="entry name" value="Tetratricopeptide repeat domain"/>
    <property type="match status" value="3"/>
</dbReference>
<dbReference type="STRING" id="1236501.GCA_000613865_02611"/>
<dbReference type="RefSeq" id="WP_180539225.1">
    <property type="nucleotide sequence ID" value="NZ_JOPJ01000001.1"/>
</dbReference>
<sequence length="642" mass="68394">MGGKKAQALPPQSVADRALACLARGDAEQAESLLREHLRSYPVDAQGWHAMACVARAGGNSAAAIALAGKAVELAAEPFFYITLGLALLEQGHVEPARAAVNVAVMSTPADPRAHDAMARVMEAAGRLPDAERALQKALSLRPLEQERHMALAAFLARCGRGAEAVAVSARALALEGEAVLAHNLHAMVLERDGRMAQAEPHFAAVAHAMPDNPQALANHGAALFAQRKYEEAEQTLQRAAALAPNVAETRSNLGLVHMAQGRLHMAVQELEAAYRLRTHDARLALNYGSVLMDLGRTQAAQNMFAHAMEQARTVEDRARAALDLGGLYLATGRFAQGWALWEARRDLLAPPTGIAALPEWDGKATDKTVLLYAEQGLGDTLQFLRYVEQAVSRARICLMLPQSMQRFAACLLPRWNGRVQLVSPAQAGGANARCSLLSLPHRLGVAEPFAWQPDPACFGGAGAVRERKGLHVGLCWSGNPVYQFDRRRSLAPSLLAQLGGVDGVCFQALQPHDGLASLPLPLAPLPKGDLLATAQLVAGLDVVVSVDTMIVHLAGLLGKPTLLLDRFGGDWRWAAGSVVVPDSPGQAAAQGGAFARSLWYPSVRITRQPAFSEGVASWHQPLAVAAEWLAQMAQGGCPDQI</sequence>
<keyword evidence="1" id="KW-0802">TPR repeat</keyword>
<dbReference type="EMBL" id="JOPJ01000001">
    <property type="protein sequence ID" value="OUJ14067.1"/>
    <property type="molecule type" value="Genomic_DNA"/>
</dbReference>
<protein>
    <recommendedName>
        <fullName evidence="4">N-acetylglucosamine transferase</fullName>
    </recommendedName>
</protein>